<dbReference type="PRINTS" id="PR00368">
    <property type="entry name" value="FADPNR"/>
</dbReference>
<dbReference type="AlphaFoldDB" id="A0A7I8KZZ9"/>
<name>A0A7I8KZZ9_SPIIN</name>
<reference evidence="11" key="1">
    <citation type="submission" date="2020-02" db="EMBL/GenBank/DDBJ databases">
        <authorList>
            <person name="Scholz U."/>
            <person name="Mascher M."/>
            <person name="Fiebig A."/>
        </authorList>
    </citation>
    <scope>NUCLEOTIDE SEQUENCE</scope>
</reference>
<keyword evidence="7 9" id="KW-0503">Monooxygenase</keyword>
<dbReference type="EC" id="1.-.-.-" evidence="9"/>
<keyword evidence="6 9" id="KW-0560">Oxidoreductase</keyword>
<dbReference type="PANTHER" id="PTHR43539:SF78">
    <property type="entry name" value="FLAVIN-CONTAINING MONOOXYGENASE"/>
    <property type="match status" value="1"/>
</dbReference>
<dbReference type="PRINTS" id="PR00469">
    <property type="entry name" value="PNDRDTASEII"/>
</dbReference>
<proteinExistence type="inferred from homology"/>
<dbReference type="Gene3D" id="3.50.50.60">
    <property type="entry name" value="FAD/NAD(P)-binding domain"/>
    <property type="match status" value="1"/>
</dbReference>
<sequence length="425" mass="45781">MCSRTERDAEGLQCTLAEGPIVVGAGPSGLAVAACLANLGVPSTVLEKAHCVASLWQHRTYDRLKLHLPKQFCELPLMGFPAGFPKYPSKHQFVAYMEAYAARFGIRPIFGRAVEVAEFDAAGCCWRVVAQTGEVFLSRWLVVATGENAQPNTPELPGLERFGGRVIHTSSYKSGRDFRGENVLVVGCGNSGMEVSFDLCRHYARPHMVVRNSVHVLPREVLGVSTFGIAMALLKWLPLKAVDRILLAAAHIILGDTDRVGLRRPKTGPIELKNSTGKTPVLDVGALAHIRAGKIKVTQGVKEVTRTGARFLDGAEGDFDSIILATGYKSNVPSWLKGGDLFTKEGLPNKPFPNGWRGEDGLYSVGFTMRGLQGTSSDAINIAADISEQWRSGAVIAQGGGSTHRRPHCQRPLRPPLQGAPAAAV</sequence>
<dbReference type="InterPro" id="IPR036188">
    <property type="entry name" value="FAD/NAD-bd_sf"/>
</dbReference>
<dbReference type="InterPro" id="IPR050982">
    <property type="entry name" value="Auxin_biosynth/cation_transpt"/>
</dbReference>
<gene>
    <name evidence="11" type="ORF">SI8410_09013760</name>
</gene>
<evidence type="ECO:0000256" key="1">
    <source>
        <dbReference type="ARBA" id="ARBA00001974"/>
    </source>
</evidence>
<dbReference type="PANTHER" id="PTHR43539">
    <property type="entry name" value="FLAVIN-BINDING MONOOXYGENASE-LIKE PROTEIN (AFU_ORTHOLOGUE AFUA_4G09220)"/>
    <property type="match status" value="1"/>
</dbReference>
<comment type="similarity">
    <text evidence="2 9">Belongs to the FMO family.</text>
</comment>
<evidence type="ECO:0000256" key="2">
    <source>
        <dbReference type="ARBA" id="ARBA00009183"/>
    </source>
</evidence>
<evidence type="ECO:0000256" key="5">
    <source>
        <dbReference type="ARBA" id="ARBA00022857"/>
    </source>
</evidence>
<evidence type="ECO:0000256" key="8">
    <source>
        <dbReference type="ARBA" id="ARBA00047707"/>
    </source>
</evidence>
<dbReference type="GO" id="GO:0009851">
    <property type="term" value="P:auxin biosynthetic process"/>
    <property type="evidence" value="ECO:0007669"/>
    <property type="project" value="UniProtKB-ARBA"/>
</dbReference>
<evidence type="ECO:0000256" key="4">
    <source>
        <dbReference type="ARBA" id="ARBA00022827"/>
    </source>
</evidence>
<comment type="cofactor">
    <cofactor evidence="1 9">
        <name>FAD</name>
        <dbReference type="ChEBI" id="CHEBI:57692"/>
    </cofactor>
</comment>
<dbReference type="GO" id="GO:0050661">
    <property type="term" value="F:NADP binding"/>
    <property type="evidence" value="ECO:0007669"/>
    <property type="project" value="InterPro"/>
</dbReference>
<dbReference type="SUPFAM" id="SSF51905">
    <property type="entry name" value="FAD/NAD(P)-binding domain"/>
    <property type="match status" value="2"/>
</dbReference>
<evidence type="ECO:0000256" key="10">
    <source>
        <dbReference type="SAM" id="MobiDB-lite"/>
    </source>
</evidence>
<dbReference type="PROSITE" id="PS51257">
    <property type="entry name" value="PROKAR_LIPOPROTEIN"/>
    <property type="match status" value="1"/>
</dbReference>
<dbReference type="GO" id="GO:0050660">
    <property type="term" value="F:flavin adenine dinucleotide binding"/>
    <property type="evidence" value="ECO:0007669"/>
    <property type="project" value="InterPro"/>
</dbReference>
<dbReference type="EMBL" id="LR746272">
    <property type="protein sequence ID" value="CAA7403082.1"/>
    <property type="molecule type" value="Genomic_DNA"/>
</dbReference>
<dbReference type="Proteomes" id="UP000663760">
    <property type="component" value="Chromosome 9"/>
</dbReference>
<dbReference type="Pfam" id="PF00743">
    <property type="entry name" value="FMO-like"/>
    <property type="match status" value="1"/>
</dbReference>
<evidence type="ECO:0000256" key="9">
    <source>
        <dbReference type="RuleBase" id="RU361177"/>
    </source>
</evidence>
<accession>A0A7I8KZZ9</accession>
<comment type="catalytic activity">
    <reaction evidence="8">
        <text>indole-3-pyruvate + NADPH + O2 + H(+) = (indol-3-yl)acetate + CO2 + NADP(+) + H2O</text>
        <dbReference type="Rhea" id="RHEA:34331"/>
        <dbReference type="ChEBI" id="CHEBI:15377"/>
        <dbReference type="ChEBI" id="CHEBI:15378"/>
        <dbReference type="ChEBI" id="CHEBI:15379"/>
        <dbReference type="ChEBI" id="CHEBI:16526"/>
        <dbReference type="ChEBI" id="CHEBI:17640"/>
        <dbReference type="ChEBI" id="CHEBI:30854"/>
        <dbReference type="ChEBI" id="CHEBI:57783"/>
        <dbReference type="ChEBI" id="CHEBI:58349"/>
        <dbReference type="EC" id="1.14.13.168"/>
    </reaction>
</comment>
<protein>
    <recommendedName>
        <fullName evidence="9">Flavin-containing monooxygenase</fullName>
        <ecNumber evidence="9">1.-.-.-</ecNumber>
    </recommendedName>
</protein>
<organism evidence="11 12">
    <name type="scientific">Spirodela intermedia</name>
    <name type="common">Intermediate duckweed</name>
    <dbReference type="NCBI Taxonomy" id="51605"/>
    <lineage>
        <taxon>Eukaryota</taxon>
        <taxon>Viridiplantae</taxon>
        <taxon>Streptophyta</taxon>
        <taxon>Embryophyta</taxon>
        <taxon>Tracheophyta</taxon>
        <taxon>Spermatophyta</taxon>
        <taxon>Magnoliopsida</taxon>
        <taxon>Liliopsida</taxon>
        <taxon>Araceae</taxon>
        <taxon>Lemnoideae</taxon>
        <taxon>Spirodela</taxon>
    </lineage>
</organism>
<feature type="region of interest" description="Disordered" evidence="10">
    <location>
        <begin position="398"/>
        <end position="425"/>
    </location>
</feature>
<evidence type="ECO:0000256" key="7">
    <source>
        <dbReference type="ARBA" id="ARBA00023033"/>
    </source>
</evidence>
<dbReference type="FunFam" id="3.50.50.60:FF:000100">
    <property type="entry name" value="Flavin-containing monooxygenase"/>
    <property type="match status" value="1"/>
</dbReference>
<evidence type="ECO:0000256" key="6">
    <source>
        <dbReference type="ARBA" id="ARBA00023002"/>
    </source>
</evidence>
<dbReference type="GO" id="GO:0004499">
    <property type="term" value="F:N,N-dimethylaniline monooxygenase activity"/>
    <property type="evidence" value="ECO:0007669"/>
    <property type="project" value="InterPro"/>
</dbReference>
<dbReference type="OrthoDB" id="66881at2759"/>
<evidence type="ECO:0000313" key="12">
    <source>
        <dbReference type="Proteomes" id="UP000663760"/>
    </source>
</evidence>
<dbReference type="GO" id="GO:0103075">
    <property type="term" value="F:indole-3-pyruvate monooxygenase activity"/>
    <property type="evidence" value="ECO:0007669"/>
    <property type="project" value="UniProtKB-EC"/>
</dbReference>
<evidence type="ECO:0000313" key="11">
    <source>
        <dbReference type="EMBL" id="CAA7403082.1"/>
    </source>
</evidence>
<keyword evidence="12" id="KW-1185">Reference proteome</keyword>
<keyword evidence="5" id="KW-0521">NADP</keyword>
<evidence type="ECO:0000256" key="3">
    <source>
        <dbReference type="ARBA" id="ARBA00022630"/>
    </source>
</evidence>
<keyword evidence="4 9" id="KW-0274">FAD</keyword>
<keyword evidence="3 9" id="KW-0285">Flavoprotein</keyword>
<dbReference type="InterPro" id="IPR020946">
    <property type="entry name" value="Flavin_mOase-like"/>
</dbReference>